<feature type="transmembrane region" description="Helical" evidence="6">
    <location>
        <begin position="282"/>
        <end position="301"/>
    </location>
</feature>
<organism evidence="8 9">
    <name type="scientific">Ceratitis capitata</name>
    <name type="common">Mediterranean fruit fly</name>
    <name type="synonym">Tephritis capitata</name>
    <dbReference type="NCBI Taxonomy" id="7213"/>
    <lineage>
        <taxon>Eukaryota</taxon>
        <taxon>Metazoa</taxon>
        <taxon>Ecdysozoa</taxon>
        <taxon>Arthropoda</taxon>
        <taxon>Hexapoda</taxon>
        <taxon>Insecta</taxon>
        <taxon>Pterygota</taxon>
        <taxon>Neoptera</taxon>
        <taxon>Endopterygota</taxon>
        <taxon>Diptera</taxon>
        <taxon>Brachycera</taxon>
        <taxon>Muscomorpha</taxon>
        <taxon>Tephritoidea</taxon>
        <taxon>Tephritidae</taxon>
        <taxon>Ceratitis</taxon>
        <taxon>Ceratitis</taxon>
    </lineage>
</organism>
<dbReference type="InterPro" id="IPR036259">
    <property type="entry name" value="MFS_trans_sf"/>
</dbReference>
<feature type="transmembrane region" description="Helical" evidence="6">
    <location>
        <begin position="45"/>
        <end position="66"/>
    </location>
</feature>
<feature type="transmembrane region" description="Helical" evidence="6">
    <location>
        <begin position="398"/>
        <end position="419"/>
    </location>
</feature>
<evidence type="ECO:0000313" key="8">
    <source>
        <dbReference type="EMBL" id="CAD7005955.1"/>
    </source>
</evidence>
<keyword evidence="9" id="KW-1185">Reference proteome</keyword>
<dbReference type="Pfam" id="PF00083">
    <property type="entry name" value="Sugar_tr"/>
    <property type="match status" value="1"/>
</dbReference>
<feature type="transmembrane region" description="Helical" evidence="6">
    <location>
        <begin position="254"/>
        <end position="276"/>
    </location>
</feature>
<dbReference type="InterPro" id="IPR005829">
    <property type="entry name" value="Sugar_transporter_CS"/>
</dbReference>
<proteinExistence type="predicted"/>
<feature type="transmembrane region" description="Helical" evidence="6">
    <location>
        <begin position="197"/>
        <end position="224"/>
    </location>
</feature>
<feature type="region of interest" description="Disordered" evidence="5">
    <location>
        <begin position="552"/>
        <end position="574"/>
    </location>
</feature>
<accession>A0A811V6A4</accession>
<evidence type="ECO:0000256" key="3">
    <source>
        <dbReference type="ARBA" id="ARBA00022989"/>
    </source>
</evidence>
<evidence type="ECO:0000256" key="1">
    <source>
        <dbReference type="ARBA" id="ARBA00004141"/>
    </source>
</evidence>
<dbReference type="CDD" id="cd17317">
    <property type="entry name" value="MFS_SLC22"/>
    <property type="match status" value="1"/>
</dbReference>
<comment type="caution">
    <text evidence="8">The sequence shown here is derived from an EMBL/GenBank/DDBJ whole genome shotgun (WGS) entry which is preliminary data.</text>
</comment>
<dbReference type="SUPFAM" id="SSF103473">
    <property type="entry name" value="MFS general substrate transporter"/>
    <property type="match status" value="1"/>
</dbReference>
<sequence length="574" mass="64497">MPTPTSATQSIESLPASNHNNNNNEESTLDAILIRLGEFGRFQTVILILTCLPVLFNAVSSVTYIFTAGNVAHRCNISECDGPQSAYDEPWVKFAIPMKGRELDQCQRYAPRATTNWTTPREDEQYCTADNFNQELTEDCAHNFIFRNDELTISNDFGIYCDDEWKLTLTGTINNVGQFFGIPLGGLISDRYGRRNALALGGVLSAIFGIMRSFTTTYVPFLIFEFLDNVANSSLYSICFIIGIELVGPSKRVFACSIITIFYAIGEMLLAVVAMYYPNWRIILRIFYIPALAMLSYFWVLPESVRWLLSQERETEATDVLKRAAQTNKRRLSDPSLDKLILANREKLSTQCGGRFPLREAFGKLFFRIANCSLCWVVTVLVYYGLSLNSVLLGGNKYYNFILIAFVEIPGFFIPCLTMDRYGRRYSLCGYMLLSGLCCLCTVFVDSEHYYMQLSLFLVGKLAITAAFQVLYFFTSEIFPTNLRNSLMSFCSMVGRIGSMVAPQTPLLAKYYANAPAILFATFALISGCLSLLFPETSNTILPTTVHEADKIGNKRSTSDPNSSTFNLENENTL</sequence>
<feature type="transmembrane region" description="Helical" evidence="6">
    <location>
        <begin position="365"/>
        <end position="386"/>
    </location>
</feature>
<dbReference type="InterPro" id="IPR020846">
    <property type="entry name" value="MFS_dom"/>
</dbReference>
<feature type="domain" description="Major facilitator superfamily (MFS) profile" evidence="7">
    <location>
        <begin position="46"/>
        <end position="539"/>
    </location>
</feature>
<evidence type="ECO:0000256" key="5">
    <source>
        <dbReference type="SAM" id="MobiDB-lite"/>
    </source>
</evidence>
<comment type="subcellular location">
    <subcellularLocation>
        <location evidence="1">Membrane</location>
        <topology evidence="1">Multi-pass membrane protein</topology>
    </subcellularLocation>
</comment>
<dbReference type="Gene3D" id="1.20.1250.20">
    <property type="entry name" value="MFS general substrate transporter like domains"/>
    <property type="match status" value="1"/>
</dbReference>
<feature type="region of interest" description="Disordered" evidence="5">
    <location>
        <begin position="1"/>
        <end position="22"/>
    </location>
</feature>
<dbReference type="PANTHER" id="PTHR24064">
    <property type="entry name" value="SOLUTE CARRIER FAMILY 22 MEMBER"/>
    <property type="match status" value="1"/>
</dbReference>
<evidence type="ECO:0000256" key="2">
    <source>
        <dbReference type="ARBA" id="ARBA00022692"/>
    </source>
</evidence>
<dbReference type="PROSITE" id="PS50850">
    <property type="entry name" value="MFS"/>
    <property type="match status" value="1"/>
</dbReference>
<evidence type="ECO:0000256" key="4">
    <source>
        <dbReference type="ARBA" id="ARBA00023136"/>
    </source>
</evidence>
<feature type="transmembrane region" description="Helical" evidence="6">
    <location>
        <begin position="486"/>
        <end position="505"/>
    </location>
</feature>
<gene>
    <name evidence="8" type="ORF">CCAP1982_LOCUS14293</name>
</gene>
<keyword evidence="2 6" id="KW-0812">Transmembrane</keyword>
<name>A0A811V6A4_CERCA</name>
<dbReference type="GO" id="GO:0022857">
    <property type="term" value="F:transmembrane transporter activity"/>
    <property type="evidence" value="ECO:0007669"/>
    <property type="project" value="InterPro"/>
</dbReference>
<protein>
    <submittedName>
        <fullName evidence="8">(Mediterranean fruit fly) hypothetical protein</fullName>
    </submittedName>
</protein>
<dbReference type="Proteomes" id="UP000606786">
    <property type="component" value="Unassembled WGS sequence"/>
</dbReference>
<dbReference type="PROSITE" id="PS00216">
    <property type="entry name" value="SUGAR_TRANSPORT_1"/>
    <property type="match status" value="1"/>
</dbReference>
<feature type="transmembrane region" description="Helical" evidence="6">
    <location>
        <begin position="230"/>
        <end position="247"/>
    </location>
</feature>
<evidence type="ECO:0000256" key="6">
    <source>
        <dbReference type="SAM" id="Phobius"/>
    </source>
</evidence>
<dbReference type="GO" id="GO:0016020">
    <property type="term" value="C:membrane"/>
    <property type="evidence" value="ECO:0007669"/>
    <property type="project" value="UniProtKB-SubCell"/>
</dbReference>
<dbReference type="AlphaFoldDB" id="A0A811V6A4"/>
<keyword evidence="4 6" id="KW-0472">Membrane</keyword>
<dbReference type="EMBL" id="CAJHJT010000034">
    <property type="protein sequence ID" value="CAD7005955.1"/>
    <property type="molecule type" value="Genomic_DNA"/>
</dbReference>
<feature type="transmembrane region" description="Helical" evidence="6">
    <location>
        <begin position="511"/>
        <end position="534"/>
    </location>
</feature>
<dbReference type="InterPro" id="IPR005828">
    <property type="entry name" value="MFS_sugar_transport-like"/>
</dbReference>
<dbReference type="OrthoDB" id="2261376at2759"/>
<evidence type="ECO:0000313" key="9">
    <source>
        <dbReference type="Proteomes" id="UP000606786"/>
    </source>
</evidence>
<reference evidence="8" key="1">
    <citation type="submission" date="2020-11" db="EMBL/GenBank/DDBJ databases">
        <authorList>
            <person name="Whitehead M."/>
        </authorList>
    </citation>
    <scope>NUCLEOTIDE SEQUENCE</scope>
    <source>
        <strain evidence="8">EGII</strain>
    </source>
</reference>
<evidence type="ECO:0000259" key="7">
    <source>
        <dbReference type="PROSITE" id="PS50850"/>
    </source>
</evidence>
<feature type="compositionally biased region" description="Polar residues" evidence="5">
    <location>
        <begin position="1"/>
        <end position="17"/>
    </location>
</feature>
<feature type="transmembrane region" description="Helical" evidence="6">
    <location>
        <begin position="451"/>
        <end position="474"/>
    </location>
</feature>
<feature type="compositionally biased region" description="Polar residues" evidence="5">
    <location>
        <begin position="555"/>
        <end position="574"/>
    </location>
</feature>
<keyword evidence="3 6" id="KW-1133">Transmembrane helix</keyword>
<feature type="transmembrane region" description="Helical" evidence="6">
    <location>
        <begin position="426"/>
        <end position="445"/>
    </location>
</feature>